<evidence type="ECO:0000256" key="2">
    <source>
        <dbReference type="ARBA" id="ARBA00022692"/>
    </source>
</evidence>
<evidence type="ECO:0000256" key="4">
    <source>
        <dbReference type="ARBA" id="ARBA00023136"/>
    </source>
</evidence>
<evidence type="ECO:0000313" key="8">
    <source>
        <dbReference type="Proteomes" id="UP000236544"/>
    </source>
</evidence>
<feature type="transmembrane region" description="Helical" evidence="6">
    <location>
        <begin position="13"/>
        <end position="36"/>
    </location>
</feature>
<feature type="transmembrane region" description="Helical" evidence="6">
    <location>
        <begin position="78"/>
        <end position="97"/>
    </location>
</feature>
<proteinExistence type="predicted"/>
<dbReference type="OrthoDB" id="262547at2759"/>
<dbReference type="Proteomes" id="UP000236544">
    <property type="component" value="Unassembled WGS sequence"/>
</dbReference>
<keyword evidence="3 6" id="KW-1133">Transmembrane helix</keyword>
<keyword evidence="8" id="KW-1185">Reference proteome</keyword>
<comment type="subcellular location">
    <subcellularLocation>
        <location evidence="1">Membrane</location>
        <topology evidence="1">Multi-pass membrane protein</topology>
    </subcellularLocation>
</comment>
<protein>
    <submittedName>
        <fullName evidence="7">LAQU0S18e02212g1_1</fullName>
    </submittedName>
</protein>
<feature type="compositionally biased region" description="Low complexity" evidence="5">
    <location>
        <begin position="232"/>
        <end position="245"/>
    </location>
</feature>
<dbReference type="PANTHER" id="PTHR11040">
    <property type="entry name" value="ZINC/IRON TRANSPORTER"/>
    <property type="match status" value="1"/>
</dbReference>
<evidence type="ECO:0000256" key="1">
    <source>
        <dbReference type="ARBA" id="ARBA00004141"/>
    </source>
</evidence>
<feature type="compositionally biased region" description="Basic and acidic residues" evidence="5">
    <location>
        <begin position="129"/>
        <end position="138"/>
    </location>
</feature>
<dbReference type="AlphaFoldDB" id="A0A0P1KXD9"/>
<keyword evidence="4 6" id="KW-0472">Membrane</keyword>
<dbReference type="GO" id="GO:0016020">
    <property type="term" value="C:membrane"/>
    <property type="evidence" value="ECO:0007669"/>
    <property type="project" value="UniProtKB-SubCell"/>
</dbReference>
<dbReference type="InterPro" id="IPR003689">
    <property type="entry name" value="ZIP"/>
</dbReference>
<reference evidence="8" key="1">
    <citation type="submission" date="2015-10" db="EMBL/GenBank/DDBJ databases">
        <authorList>
            <person name="Devillers H."/>
        </authorList>
    </citation>
    <scope>NUCLEOTIDE SEQUENCE [LARGE SCALE GENOMIC DNA]</scope>
</reference>
<evidence type="ECO:0000256" key="6">
    <source>
        <dbReference type="SAM" id="Phobius"/>
    </source>
</evidence>
<feature type="transmembrane region" description="Helical" evidence="6">
    <location>
        <begin position="409"/>
        <end position="430"/>
    </location>
</feature>
<feature type="transmembrane region" description="Helical" evidence="6">
    <location>
        <begin position="366"/>
        <end position="389"/>
    </location>
</feature>
<dbReference type="EMBL" id="LN890534">
    <property type="protein sequence ID" value="CUS24697.1"/>
    <property type="molecule type" value="Genomic_DNA"/>
</dbReference>
<organism evidence="7 8">
    <name type="scientific">Lachancea quebecensis</name>
    <dbReference type="NCBI Taxonomy" id="1654605"/>
    <lineage>
        <taxon>Eukaryota</taxon>
        <taxon>Fungi</taxon>
        <taxon>Dikarya</taxon>
        <taxon>Ascomycota</taxon>
        <taxon>Saccharomycotina</taxon>
        <taxon>Saccharomycetes</taxon>
        <taxon>Saccharomycetales</taxon>
        <taxon>Saccharomycetaceae</taxon>
        <taxon>Lachancea</taxon>
    </lineage>
</organism>
<gene>
    <name evidence="7" type="ORF">LAQU0_S18e02212g</name>
</gene>
<dbReference type="GO" id="GO:0005385">
    <property type="term" value="F:zinc ion transmembrane transporter activity"/>
    <property type="evidence" value="ECO:0007669"/>
    <property type="project" value="TreeGrafter"/>
</dbReference>
<evidence type="ECO:0000256" key="5">
    <source>
        <dbReference type="SAM" id="MobiDB-lite"/>
    </source>
</evidence>
<dbReference type="Pfam" id="PF02535">
    <property type="entry name" value="Zip"/>
    <property type="match status" value="1"/>
</dbReference>
<dbReference type="InterPro" id="IPR036259">
    <property type="entry name" value="MFS_trans_sf"/>
</dbReference>
<accession>A0A0P1KXD9</accession>
<evidence type="ECO:0000256" key="3">
    <source>
        <dbReference type="ARBA" id="ARBA00022989"/>
    </source>
</evidence>
<sequence>MASSLFIEEIPKWARFTAISSLLCIAGSLCVPVIAALSRNESGVNSRLLNYGLSVSAGSMITTSLYKMLPRGEDDKRVVFVGFFVGVVVSFLLNFVVHAYTSESLVHCGHASDNDENSGAANAQGPTRNHSEHEHDSETEPLNSSARPPLRNARSIIDLISKNDPNSGDCYGSLSCNPAGQTASGQAVVTCQADGTTKAVVCPENGIGYDLENLALYREHFMKGSSHKHSHSSGSDSSTSSQNASVHSNEHHHHHLATPFSKLLSIGIQTCLVITLHKFPEGFIVFFTNNNDSDSKSFGFSIFLSLAMHNFIEGFAMTLPLYAAFRTKWHAILTASVLGGGSQPLGALIGYFIFKHTGAKELHISLLLSITSGFLFVIGLMMFQTAVGFSDSHHHHNEHGRNPDETHSLATVCLKWCCFGVLLILGSGLFA</sequence>
<dbReference type="SUPFAM" id="SSF103473">
    <property type="entry name" value="MFS general substrate transporter"/>
    <property type="match status" value="1"/>
</dbReference>
<feature type="compositionally biased region" description="Polar residues" evidence="5">
    <location>
        <begin position="117"/>
        <end position="128"/>
    </location>
</feature>
<keyword evidence="2 6" id="KW-0812">Transmembrane</keyword>
<feature type="region of interest" description="Disordered" evidence="5">
    <location>
        <begin position="225"/>
        <end position="251"/>
    </location>
</feature>
<feature type="transmembrane region" description="Helical" evidence="6">
    <location>
        <begin position="302"/>
        <end position="325"/>
    </location>
</feature>
<feature type="region of interest" description="Disordered" evidence="5">
    <location>
        <begin position="111"/>
        <end position="150"/>
    </location>
</feature>
<evidence type="ECO:0000313" key="7">
    <source>
        <dbReference type="EMBL" id="CUS24697.1"/>
    </source>
</evidence>
<name>A0A0P1KXD9_9SACH</name>
<feature type="transmembrane region" description="Helical" evidence="6">
    <location>
        <begin position="331"/>
        <end position="354"/>
    </location>
</feature>
<dbReference type="PANTHER" id="PTHR11040:SF210">
    <property type="entry name" value="ZINC-REGULATED TRANSPORTER 3"/>
    <property type="match status" value="1"/>
</dbReference>